<dbReference type="RefSeq" id="WP_083226576.1">
    <property type="nucleotide sequence ID" value="NZ_MASI01000003.1"/>
</dbReference>
<reference evidence="7 8" key="1">
    <citation type="submission" date="2016-07" db="EMBL/GenBank/DDBJ databases">
        <title>Draft genome sequence of Methyloligella halotolerans C2T (VKM B-2706T=CCUG 61687T=DSM 25045T), a halotolerant polyhydroxybutyrate accumulating methylotroph.</title>
        <authorList>
            <person name="Vasilenko O.V."/>
            <person name="Doronina N.V."/>
            <person name="Poroshina M.N."/>
            <person name="Tarlachkov S.V."/>
            <person name="Trotsenko Y.A."/>
        </authorList>
    </citation>
    <scope>NUCLEOTIDE SEQUENCE [LARGE SCALE GENOMIC DNA]</scope>
    <source>
        <strain evidence="7 8">VKM B-2706</strain>
    </source>
</reference>
<feature type="domain" description="Cyclic nucleotide-binding" evidence="5">
    <location>
        <begin position="49"/>
        <end position="142"/>
    </location>
</feature>
<dbReference type="STRING" id="1177755.A7A08_01767"/>
<organism evidence="7 8">
    <name type="scientific">Methyloligella halotolerans</name>
    <dbReference type="NCBI Taxonomy" id="1177755"/>
    <lineage>
        <taxon>Bacteria</taxon>
        <taxon>Pseudomonadati</taxon>
        <taxon>Pseudomonadota</taxon>
        <taxon>Alphaproteobacteria</taxon>
        <taxon>Hyphomicrobiales</taxon>
        <taxon>Hyphomicrobiaceae</taxon>
        <taxon>Methyloligella</taxon>
    </lineage>
</organism>
<keyword evidence="7" id="KW-0675">Receptor</keyword>
<comment type="caution">
    <text evidence="7">The sequence shown here is derived from an EMBL/GenBank/DDBJ whole genome shotgun (WGS) entry which is preliminary data.</text>
</comment>
<keyword evidence="1" id="KW-0805">Transcription regulation</keyword>
<dbReference type="CDD" id="cd00038">
    <property type="entry name" value="CAP_ED"/>
    <property type="match status" value="1"/>
</dbReference>
<keyword evidence="8" id="KW-1185">Reference proteome</keyword>
<dbReference type="GO" id="GO:0005829">
    <property type="term" value="C:cytosol"/>
    <property type="evidence" value="ECO:0007669"/>
    <property type="project" value="TreeGrafter"/>
</dbReference>
<feature type="region of interest" description="Disordered" evidence="4">
    <location>
        <begin position="1"/>
        <end position="20"/>
    </location>
</feature>
<proteinExistence type="predicted"/>
<gene>
    <name evidence="7" type="ORF">A7A08_01767</name>
</gene>
<evidence type="ECO:0000256" key="2">
    <source>
        <dbReference type="ARBA" id="ARBA00023125"/>
    </source>
</evidence>
<protein>
    <submittedName>
        <fullName evidence="7">cAMP receptor protein</fullName>
    </submittedName>
</protein>
<dbReference type="InterPro" id="IPR050397">
    <property type="entry name" value="Env_Response_Regulators"/>
</dbReference>
<feature type="domain" description="HTH crp-type" evidence="6">
    <location>
        <begin position="156"/>
        <end position="227"/>
    </location>
</feature>
<dbReference type="GO" id="GO:0003677">
    <property type="term" value="F:DNA binding"/>
    <property type="evidence" value="ECO:0007669"/>
    <property type="project" value="UniProtKB-KW"/>
</dbReference>
<dbReference type="Gene3D" id="2.60.120.10">
    <property type="entry name" value="Jelly Rolls"/>
    <property type="match status" value="1"/>
</dbReference>
<dbReference type="Proteomes" id="UP000095087">
    <property type="component" value="Unassembled WGS sequence"/>
</dbReference>
<dbReference type="SUPFAM" id="SSF51206">
    <property type="entry name" value="cAMP-binding domain-like"/>
    <property type="match status" value="1"/>
</dbReference>
<sequence>MESCALAPVPPKASASSGGRKTPDFDILELACRRDGVAAQLTCRPRTVLFRQGEPADSLFYLLAGKIKLSAVSEYGKECVLAILPPQSFFGESCLIGRPIRRMSATAMTESEILRIDAAAAEQMMMDCPAFSAFLIRNLISNELRAEDALIDHLLNSSERRLARLLLMLSNHATAGTPEVTLPSISQETLAEMVGTTRSRVNQFMNAFRRHGHITYDGRTITVRESLSRVIQNSPQHGGGE</sequence>
<dbReference type="PROSITE" id="PS50042">
    <property type="entry name" value="CNMP_BINDING_3"/>
    <property type="match status" value="1"/>
</dbReference>
<dbReference type="OrthoDB" id="9809206at2"/>
<dbReference type="SMART" id="SM00100">
    <property type="entry name" value="cNMP"/>
    <property type="match status" value="1"/>
</dbReference>
<dbReference type="PANTHER" id="PTHR24567">
    <property type="entry name" value="CRP FAMILY TRANSCRIPTIONAL REGULATORY PROTEIN"/>
    <property type="match status" value="1"/>
</dbReference>
<dbReference type="AlphaFoldDB" id="A0A1E2RZU3"/>
<evidence type="ECO:0000313" key="8">
    <source>
        <dbReference type="Proteomes" id="UP000095087"/>
    </source>
</evidence>
<evidence type="ECO:0000313" key="7">
    <source>
        <dbReference type="EMBL" id="ODA67731.1"/>
    </source>
</evidence>
<keyword evidence="3" id="KW-0804">Transcription</keyword>
<dbReference type="InterPro" id="IPR014710">
    <property type="entry name" value="RmlC-like_jellyroll"/>
</dbReference>
<evidence type="ECO:0000259" key="6">
    <source>
        <dbReference type="PROSITE" id="PS51063"/>
    </source>
</evidence>
<dbReference type="PROSITE" id="PS51063">
    <property type="entry name" value="HTH_CRP_2"/>
    <property type="match status" value="1"/>
</dbReference>
<evidence type="ECO:0000256" key="3">
    <source>
        <dbReference type="ARBA" id="ARBA00023163"/>
    </source>
</evidence>
<dbReference type="EMBL" id="MASI01000003">
    <property type="protein sequence ID" value="ODA67731.1"/>
    <property type="molecule type" value="Genomic_DNA"/>
</dbReference>
<keyword evidence="2" id="KW-0238">DNA-binding</keyword>
<dbReference type="InterPro" id="IPR018490">
    <property type="entry name" value="cNMP-bd_dom_sf"/>
</dbReference>
<dbReference type="GO" id="GO:0003700">
    <property type="term" value="F:DNA-binding transcription factor activity"/>
    <property type="evidence" value="ECO:0007669"/>
    <property type="project" value="TreeGrafter"/>
</dbReference>
<dbReference type="PANTHER" id="PTHR24567:SF68">
    <property type="entry name" value="DNA-BINDING TRANSCRIPTIONAL DUAL REGULATOR CRP"/>
    <property type="match status" value="1"/>
</dbReference>
<dbReference type="SMART" id="SM00419">
    <property type="entry name" value="HTH_CRP"/>
    <property type="match status" value="1"/>
</dbReference>
<dbReference type="Pfam" id="PF13545">
    <property type="entry name" value="HTH_Crp_2"/>
    <property type="match status" value="1"/>
</dbReference>
<name>A0A1E2RZU3_9HYPH</name>
<evidence type="ECO:0000256" key="4">
    <source>
        <dbReference type="SAM" id="MobiDB-lite"/>
    </source>
</evidence>
<evidence type="ECO:0000256" key="1">
    <source>
        <dbReference type="ARBA" id="ARBA00023015"/>
    </source>
</evidence>
<dbReference type="InterPro" id="IPR012318">
    <property type="entry name" value="HTH_CRP"/>
</dbReference>
<evidence type="ECO:0000259" key="5">
    <source>
        <dbReference type="PROSITE" id="PS50042"/>
    </source>
</evidence>
<dbReference type="InterPro" id="IPR000595">
    <property type="entry name" value="cNMP-bd_dom"/>
</dbReference>
<dbReference type="SUPFAM" id="SSF46785">
    <property type="entry name" value="Winged helix' DNA-binding domain"/>
    <property type="match status" value="1"/>
</dbReference>
<dbReference type="Pfam" id="PF00027">
    <property type="entry name" value="cNMP_binding"/>
    <property type="match status" value="1"/>
</dbReference>
<accession>A0A1E2RZU3</accession>
<dbReference type="InterPro" id="IPR036390">
    <property type="entry name" value="WH_DNA-bd_sf"/>
</dbReference>